<reference evidence="2 3" key="1">
    <citation type="journal article" date="2019" name="Sci. Rep.">
        <title>Comparative genomics of chytrid fungi reveal insights into the obligate biotrophic and pathogenic lifestyle of Synchytrium endobioticum.</title>
        <authorList>
            <person name="van de Vossenberg B.T.L.H."/>
            <person name="Warris S."/>
            <person name="Nguyen H.D.T."/>
            <person name="van Gent-Pelzer M.P.E."/>
            <person name="Joly D.L."/>
            <person name="van de Geest H.C."/>
            <person name="Bonants P.J.M."/>
            <person name="Smith D.S."/>
            <person name="Levesque C.A."/>
            <person name="van der Lee T.A.J."/>
        </authorList>
    </citation>
    <scope>NUCLEOTIDE SEQUENCE [LARGE SCALE GENOMIC DNA]</scope>
    <source>
        <strain evidence="2 3">LEV6574</strain>
    </source>
</reference>
<feature type="region of interest" description="Disordered" evidence="1">
    <location>
        <begin position="150"/>
        <end position="170"/>
    </location>
</feature>
<evidence type="ECO:0000256" key="1">
    <source>
        <dbReference type="SAM" id="MobiDB-lite"/>
    </source>
</evidence>
<name>A0A507BZD5_9FUNG</name>
<evidence type="ECO:0000313" key="2">
    <source>
        <dbReference type="EMBL" id="TPX32491.1"/>
    </source>
</evidence>
<accession>A0A507BZD5</accession>
<gene>
    <name evidence="2" type="ORF">SeLEV6574_g08456</name>
</gene>
<protein>
    <submittedName>
        <fullName evidence="2">Uncharacterized protein</fullName>
    </submittedName>
</protein>
<organism evidence="2 3">
    <name type="scientific">Synchytrium endobioticum</name>
    <dbReference type="NCBI Taxonomy" id="286115"/>
    <lineage>
        <taxon>Eukaryota</taxon>
        <taxon>Fungi</taxon>
        <taxon>Fungi incertae sedis</taxon>
        <taxon>Chytridiomycota</taxon>
        <taxon>Chytridiomycota incertae sedis</taxon>
        <taxon>Chytridiomycetes</taxon>
        <taxon>Synchytriales</taxon>
        <taxon>Synchytriaceae</taxon>
        <taxon>Synchytrium</taxon>
    </lineage>
</organism>
<proteinExistence type="predicted"/>
<evidence type="ECO:0000313" key="3">
    <source>
        <dbReference type="Proteomes" id="UP000320475"/>
    </source>
</evidence>
<comment type="caution">
    <text evidence="2">The sequence shown here is derived from an EMBL/GenBank/DDBJ whole genome shotgun (WGS) entry which is preliminary data.</text>
</comment>
<dbReference type="Proteomes" id="UP000320475">
    <property type="component" value="Unassembled WGS sequence"/>
</dbReference>
<dbReference type="AlphaFoldDB" id="A0A507BZD5"/>
<dbReference type="EMBL" id="QEAM01000964">
    <property type="protein sequence ID" value="TPX32491.1"/>
    <property type="molecule type" value="Genomic_DNA"/>
</dbReference>
<sequence>MELDIYTKYKACLSQPGWSGSQRPASFIEGAKVGSARKATTLTSEQDALSKDNDPTNLLQGEHEPKKLPLEKVTATNIAQSCEPCSLIACNFCSGIIGSSRRHLYINLTSPKPLRTLQHMRLELAKIVKLMLIRLESSQRTARQLLQPPNVIPSKNADESGTASLNDGETLPAGALNMVPEVADTEDESRIGATLGSATLLNPPENPLLNDPSAIEMSAGTVGWNFAVGEAGVWWLDDDHYQDYHFCHESPGTFGFRGHRSEFLISSSISRLDGPAGSSVGRSSAARGSWFAKLCCLPL</sequence>